<evidence type="ECO:0000256" key="1">
    <source>
        <dbReference type="ARBA" id="ARBA00004370"/>
    </source>
</evidence>
<dbReference type="GO" id="GO:0005576">
    <property type="term" value="C:extracellular region"/>
    <property type="evidence" value="ECO:0007669"/>
    <property type="project" value="UniProtKB-SubCell"/>
</dbReference>
<dbReference type="Pfam" id="PF00353">
    <property type="entry name" value="HemolysinCabind"/>
    <property type="match status" value="11"/>
</dbReference>
<dbReference type="AlphaFoldDB" id="A0A3P1SII3"/>
<feature type="domain" description="Dystroglycan-type cadherin-like" evidence="10">
    <location>
        <begin position="401"/>
        <end position="498"/>
    </location>
</feature>
<protein>
    <recommendedName>
        <fullName evidence="10">Dystroglycan-type cadherin-like domain-containing protein</fullName>
    </recommendedName>
</protein>
<dbReference type="GO" id="GO:0005509">
    <property type="term" value="F:calcium ion binding"/>
    <property type="evidence" value="ECO:0007669"/>
    <property type="project" value="InterPro"/>
</dbReference>
<evidence type="ECO:0000256" key="5">
    <source>
        <dbReference type="ARBA" id="ARBA00022737"/>
    </source>
</evidence>
<dbReference type="InterPro" id="IPR010566">
    <property type="entry name" value="Haemolys_ca-bd"/>
</dbReference>
<dbReference type="InterPro" id="IPR013783">
    <property type="entry name" value="Ig-like_fold"/>
</dbReference>
<organism evidence="11 12">
    <name type="scientific">Amphritea balenae</name>
    <dbReference type="NCBI Taxonomy" id="452629"/>
    <lineage>
        <taxon>Bacteria</taxon>
        <taxon>Pseudomonadati</taxon>
        <taxon>Pseudomonadota</taxon>
        <taxon>Gammaproteobacteria</taxon>
        <taxon>Oceanospirillales</taxon>
        <taxon>Oceanospirillaceae</taxon>
        <taxon>Amphritea</taxon>
    </lineage>
</organism>
<dbReference type="InterPro" id="IPR011049">
    <property type="entry name" value="Serralysin-like_metalloprot_C"/>
</dbReference>
<dbReference type="InterPro" id="IPR015919">
    <property type="entry name" value="Cadherin-like_sf"/>
</dbReference>
<dbReference type="SUPFAM" id="SSF51120">
    <property type="entry name" value="beta-Roll"/>
    <property type="match status" value="4"/>
</dbReference>
<keyword evidence="7" id="KW-0843">Virulence</keyword>
<evidence type="ECO:0000256" key="2">
    <source>
        <dbReference type="ARBA" id="ARBA00004613"/>
    </source>
</evidence>
<evidence type="ECO:0000256" key="4">
    <source>
        <dbReference type="ARBA" id="ARBA00022656"/>
    </source>
</evidence>
<comment type="subcellular location">
    <subcellularLocation>
        <location evidence="1">Membrane</location>
    </subcellularLocation>
    <subcellularLocation>
        <location evidence="2">Secreted</location>
    </subcellularLocation>
</comment>
<dbReference type="PANTHER" id="PTHR38340">
    <property type="entry name" value="S-LAYER PROTEIN"/>
    <property type="match status" value="1"/>
</dbReference>
<dbReference type="PANTHER" id="PTHR38340:SF1">
    <property type="entry name" value="S-LAYER PROTEIN"/>
    <property type="match status" value="1"/>
</dbReference>
<evidence type="ECO:0000256" key="3">
    <source>
        <dbReference type="ARBA" id="ARBA00022525"/>
    </source>
</evidence>
<keyword evidence="6" id="KW-0106">Calcium</keyword>
<evidence type="ECO:0000256" key="8">
    <source>
        <dbReference type="ARBA" id="ARBA00023136"/>
    </source>
</evidence>
<dbReference type="InterPro" id="IPR003995">
    <property type="entry name" value="RTX_toxin_determinant-A"/>
</dbReference>
<evidence type="ECO:0000256" key="9">
    <source>
        <dbReference type="SAM" id="MobiDB-lite"/>
    </source>
</evidence>
<dbReference type="InterPro" id="IPR006644">
    <property type="entry name" value="Cadg"/>
</dbReference>
<proteinExistence type="predicted"/>
<dbReference type="Gene3D" id="2.150.10.10">
    <property type="entry name" value="Serralysin-like metalloprotease, C-terminal"/>
    <property type="match status" value="6"/>
</dbReference>
<keyword evidence="12" id="KW-1185">Reference proteome</keyword>
<name>A0A3P1SII3_9GAMM</name>
<evidence type="ECO:0000256" key="6">
    <source>
        <dbReference type="ARBA" id="ARBA00022837"/>
    </source>
</evidence>
<dbReference type="Proteomes" id="UP000267535">
    <property type="component" value="Unassembled WGS sequence"/>
</dbReference>
<dbReference type="InterPro" id="IPR018511">
    <property type="entry name" value="Hemolysin-typ_Ca-bd_CS"/>
</dbReference>
<dbReference type="RefSeq" id="WP_124927804.1">
    <property type="nucleotide sequence ID" value="NZ_BMOH01000003.1"/>
</dbReference>
<keyword evidence="3" id="KW-0964">Secreted</keyword>
<dbReference type="OrthoDB" id="8612880at2"/>
<keyword evidence="5" id="KW-0677">Repeat</keyword>
<accession>A0A3P1SII3</accession>
<dbReference type="InterPro" id="IPR001343">
    <property type="entry name" value="Hemolysn_Ca-bd"/>
</dbReference>
<dbReference type="Gene3D" id="2.60.40.10">
    <property type="entry name" value="Immunoglobulins"/>
    <property type="match status" value="1"/>
</dbReference>
<comment type="caution">
    <text evidence="11">The sequence shown here is derived from an EMBL/GenBank/DDBJ whole genome shotgun (WGS) entry which is preliminary data.</text>
</comment>
<dbReference type="PRINTS" id="PR00313">
    <property type="entry name" value="CABNDNGRPT"/>
</dbReference>
<dbReference type="SMART" id="SM00736">
    <property type="entry name" value="CADG"/>
    <property type="match status" value="1"/>
</dbReference>
<evidence type="ECO:0000313" key="11">
    <source>
        <dbReference type="EMBL" id="RRC97093.1"/>
    </source>
</evidence>
<evidence type="ECO:0000259" key="10">
    <source>
        <dbReference type="SMART" id="SM00736"/>
    </source>
</evidence>
<dbReference type="InterPro" id="IPR050557">
    <property type="entry name" value="RTX_toxin/Mannuronan_C5-epim"/>
</dbReference>
<reference evidence="11 12" key="1">
    <citation type="submission" date="2018-11" db="EMBL/GenBank/DDBJ databases">
        <title>The draft genome sequence of Amphritea balenae JAMM 1525T.</title>
        <authorList>
            <person name="Fang Z."/>
            <person name="Zhang Y."/>
            <person name="Han X."/>
        </authorList>
    </citation>
    <scope>NUCLEOTIDE SEQUENCE [LARGE SCALE GENOMIC DNA]</scope>
    <source>
        <strain evidence="11 12">JAMM 1525</strain>
    </source>
</reference>
<dbReference type="GO" id="GO:0016020">
    <property type="term" value="C:membrane"/>
    <property type="evidence" value="ECO:0007669"/>
    <property type="project" value="UniProtKB-SubCell"/>
</dbReference>
<keyword evidence="4" id="KW-0800">Toxin</keyword>
<sequence>MTTRTADLLLYGSKISAASTTTLATPGNDELFGTAGNDIIDGGAGDDVIRGRDGSDLLIGGTGTDTLFGGAGLDELQGGDGDDVLYGEADNDLLDGGEGNDILYGGNHLDSLFGGSGNDHLYGESGNDYLSGDLGDDLLDGGVGNDSLHGGLGNDQLLGGNGLDYLVGGDGDDVLDGGHGQDYLAGGNGSDILLGGHGQDSLHGGDGNDELDGGHGSDIIDGDAGDDVLMGGEGNDISYGGDGNDVIIDDLGFNTLFGEDGNDLLQISRVDGQGAEFSNTLDGGKGEDRLEGWASAETYHFDRGDGHNTINDLDIAIDTNIDKISFGSGISVDDITVSIEGDNIVIDIEDPNGIEQDKITIENMATNQAYRVECFAFADGSVLTDSELLELVELTTNSAPEINRILSDRLYTKGDLISINLSRAFSDPDGDALTYTVTEADGSRLPSWLEFDANRLSLNADRYSYYQTPGVTEVKVTATDESGESSSQVFSLAHGDGDFKFYGHSWGDIFLKGLGDDVFYGNGGNDYLTGGIIGDDTLVGGSGDDRLYGNYGDDVLDGGTGNDKLYGGTGNDGLVGGSGNDFLSGEAGRDTLVGGRGNDVLSGGDSGDYLSGGEGDDVLFGGEGSDHYIMHAQGGHDHILDSGSGRRGDKLTFSSVDSELGLWFSRSQDDLIIDVVGTRDKVTIDNWYRSSSNQIETIRIEGASISDTGVEALVNAMASFDRPTGNVDIIPQDVASHLEPVLTAVWS</sequence>
<evidence type="ECO:0000256" key="7">
    <source>
        <dbReference type="ARBA" id="ARBA00023026"/>
    </source>
</evidence>
<dbReference type="GO" id="GO:0090729">
    <property type="term" value="F:toxin activity"/>
    <property type="evidence" value="ECO:0007669"/>
    <property type="project" value="UniProtKB-KW"/>
</dbReference>
<keyword evidence="8" id="KW-0472">Membrane</keyword>
<dbReference type="EMBL" id="RQXV01000014">
    <property type="protein sequence ID" value="RRC97093.1"/>
    <property type="molecule type" value="Genomic_DNA"/>
</dbReference>
<evidence type="ECO:0000313" key="12">
    <source>
        <dbReference type="Proteomes" id="UP000267535"/>
    </source>
</evidence>
<dbReference type="PROSITE" id="PS00330">
    <property type="entry name" value="HEMOLYSIN_CALCIUM"/>
    <property type="match status" value="13"/>
</dbReference>
<gene>
    <name evidence="11" type="ORF">EHS89_19260</name>
</gene>
<dbReference type="Pfam" id="PF06594">
    <property type="entry name" value="HCBP_related"/>
    <property type="match status" value="2"/>
</dbReference>
<dbReference type="Pfam" id="PF05345">
    <property type="entry name" value="He_PIG"/>
    <property type="match status" value="1"/>
</dbReference>
<dbReference type="SUPFAM" id="SSF49313">
    <property type="entry name" value="Cadherin-like"/>
    <property type="match status" value="1"/>
</dbReference>
<feature type="region of interest" description="Disordered" evidence="9">
    <location>
        <begin position="195"/>
        <end position="233"/>
    </location>
</feature>
<dbReference type="PRINTS" id="PR01488">
    <property type="entry name" value="RTXTOXINA"/>
</dbReference>